<comment type="catalytic activity">
    <reaction evidence="3">
        <text>uridine + phosphate = alpha-D-ribose 1-phosphate + uracil</text>
        <dbReference type="Rhea" id="RHEA:24388"/>
        <dbReference type="ChEBI" id="CHEBI:16704"/>
        <dbReference type="ChEBI" id="CHEBI:17568"/>
        <dbReference type="ChEBI" id="CHEBI:43474"/>
        <dbReference type="ChEBI" id="CHEBI:57720"/>
        <dbReference type="EC" id="2.4.2.3"/>
    </reaction>
</comment>
<evidence type="ECO:0000256" key="2">
    <source>
        <dbReference type="ARBA" id="ARBA00021980"/>
    </source>
</evidence>
<sequence length="251" mass="27310">MWTYPEDRTAGVITAAAQRLSEHGDAGCPKLPETAVLFYMHSGPAYLQRTRPCRLLLEKLPRFLQGGPVYGLGDALCFLDGGRGAPQAVDTLETLAALGVRRVFTVGMCGSFSDQVRVGDILTPSRAIVEEGTSLHYYPAISEARPDPALLHALYAIPGAKPLPIVSCDAVYRQTFFKEQLWREQGAVAVDMETSALFSVGAYLGLPVAAALMVSDCHPRREGDSPWSWEMTPALREQLFEAVITAILSIE</sequence>
<organism evidence="5 6">
    <name type="scientific">Candidatus Avoscillospira stercorigallinarum</name>
    <dbReference type="NCBI Taxonomy" id="2840708"/>
    <lineage>
        <taxon>Bacteria</taxon>
        <taxon>Bacillati</taxon>
        <taxon>Bacillota</taxon>
        <taxon>Clostridia</taxon>
        <taxon>Eubacteriales</taxon>
        <taxon>Oscillospiraceae</taxon>
        <taxon>Oscillospiraceae incertae sedis</taxon>
        <taxon>Candidatus Avoscillospira</taxon>
    </lineage>
</organism>
<dbReference type="AlphaFoldDB" id="A0A9D0Z5B1"/>
<dbReference type="Proteomes" id="UP000886874">
    <property type="component" value="Unassembled WGS sequence"/>
</dbReference>
<dbReference type="PANTHER" id="PTHR43691:SF11">
    <property type="entry name" value="FI09636P-RELATED"/>
    <property type="match status" value="1"/>
</dbReference>
<dbReference type="CDD" id="cd09007">
    <property type="entry name" value="NP-I_spr0068"/>
    <property type="match status" value="1"/>
</dbReference>
<dbReference type="GO" id="GO:0009116">
    <property type="term" value="P:nucleoside metabolic process"/>
    <property type="evidence" value="ECO:0007669"/>
    <property type="project" value="InterPro"/>
</dbReference>
<evidence type="ECO:0000313" key="5">
    <source>
        <dbReference type="EMBL" id="HIQ69160.1"/>
    </source>
</evidence>
<evidence type="ECO:0000313" key="6">
    <source>
        <dbReference type="Proteomes" id="UP000886874"/>
    </source>
</evidence>
<feature type="domain" description="Nucleoside phosphorylase" evidence="4">
    <location>
        <begin position="82"/>
        <end position="222"/>
    </location>
</feature>
<accession>A0A9D0Z5B1</accession>
<gene>
    <name evidence="5" type="ORF">IAA67_02350</name>
</gene>
<dbReference type="Pfam" id="PF01048">
    <property type="entry name" value="PNP_UDP_1"/>
    <property type="match status" value="1"/>
</dbReference>
<name>A0A9D0Z5B1_9FIRM</name>
<dbReference type="InterPro" id="IPR035994">
    <property type="entry name" value="Nucleoside_phosphorylase_sf"/>
</dbReference>
<dbReference type="EMBL" id="DVFN01000032">
    <property type="protein sequence ID" value="HIQ69160.1"/>
    <property type="molecule type" value="Genomic_DNA"/>
</dbReference>
<evidence type="ECO:0000259" key="4">
    <source>
        <dbReference type="Pfam" id="PF01048"/>
    </source>
</evidence>
<dbReference type="InterPro" id="IPR000845">
    <property type="entry name" value="Nucleoside_phosphorylase_d"/>
</dbReference>
<dbReference type="Gene3D" id="3.40.50.1580">
    <property type="entry name" value="Nucleoside phosphorylase domain"/>
    <property type="match status" value="1"/>
</dbReference>
<reference evidence="5" key="1">
    <citation type="submission" date="2020-10" db="EMBL/GenBank/DDBJ databases">
        <authorList>
            <person name="Gilroy R."/>
        </authorList>
    </citation>
    <scope>NUCLEOTIDE SEQUENCE</scope>
    <source>
        <strain evidence="5">ChiSjej2B20-13462</strain>
    </source>
</reference>
<evidence type="ECO:0000256" key="1">
    <source>
        <dbReference type="ARBA" id="ARBA00011888"/>
    </source>
</evidence>
<reference evidence="5" key="2">
    <citation type="journal article" date="2021" name="PeerJ">
        <title>Extensive microbial diversity within the chicken gut microbiome revealed by metagenomics and culture.</title>
        <authorList>
            <person name="Gilroy R."/>
            <person name="Ravi A."/>
            <person name="Getino M."/>
            <person name="Pursley I."/>
            <person name="Horton D.L."/>
            <person name="Alikhan N.F."/>
            <person name="Baker D."/>
            <person name="Gharbi K."/>
            <person name="Hall N."/>
            <person name="Watson M."/>
            <person name="Adriaenssens E.M."/>
            <person name="Foster-Nyarko E."/>
            <person name="Jarju S."/>
            <person name="Secka A."/>
            <person name="Antonio M."/>
            <person name="Oren A."/>
            <person name="Chaudhuri R.R."/>
            <person name="La Ragione R."/>
            <person name="Hildebrand F."/>
            <person name="Pallen M.J."/>
        </authorList>
    </citation>
    <scope>NUCLEOTIDE SEQUENCE</scope>
    <source>
        <strain evidence="5">ChiSjej2B20-13462</strain>
    </source>
</reference>
<evidence type="ECO:0000256" key="3">
    <source>
        <dbReference type="ARBA" id="ARBA00048447"/>
    </source>
</evidence>
<dbReference type="GO" id="GO:0004850">
    <property type="term" value="F:uridine phosphorylase activity"/>
    <property type="evidence" value="ECO:0007669"/>
    <property type="project" value="UniProtKB-EC"/>
</dbReference>
<dbReference type="PANTHER" id="PTHR43691">
    <property type="entry name" value="URIDINE PHOSPHORYLASE"/>
    <property type="match status" value="1"/>
</dbReference>
<dbReference type="EC" id="2.4.2.3" evidence="1"/>
<protein>
    <recommendedName>
        <fullName evidence="2">Uridine phosphorylase</fullName>
        <ecNumber evidence="1">2.4.2.3</ecNumber>
    </recommendedName>
</protein>
<dbReference type="GO" id="GO:0005829">
    <property type="term" value="C:cytosol"/>
    <property type="evidence" value="ECO:0007669"/>
    <property type="project" value="TreeGrafter"/>
</dbReference>
<proteinExistence type="predicted"/>
<comment type="caution">
    <text evidence="5">The sequence shown here is derived from an EMBL/GenBank/DDBJ whole genome shotgun (WGS) entry which is preliminary data.</text>
</comment>
<dbReference type="SUPFAM" id="SSF53167">
    <property type="entry name" value="Purine and uridine phosphorylases"/>
    <property type="match status" value="1"/>
</dbReference>